<comment type="catalytic activity">
    <reaction evidence="12">
        <text>a (3S)-3-hydroxyacyl-CoA + NAD(+) = a 3-oxoacyl-CoA + NADH + H(+)</text>
        <dbReference type="Rhea" id="RHEA:22432"/>
        <dbReference type="ChEBI" id="CHEBI:15378"/>
        <dbReference type="ChEBI" id="CHEBI:57318"/>
        <dbReference type="ChEBI" id="CHEBI:57540"/>
        <dbReference type="ChEBI" id="CHEBI:57945"/>
        <dbReference type="ChEBI" id="CHEBI:90726"/>
        <dbReference type="EC" id="1.1.1.35"/>
    </reaction>
</comment>
<evidence type="ECO:0000256" key="2">
    <source>
        <dbReference type="ARBA" id="ARBA00007005"/>
    </source>
</evidence>
<dbReference type="InterPro" id="IPR006180">
    <property type="entry name" value="3-OHacyl-CoA_DH_CS"/>
</dbReference>
<feature type="domain" description="3-hydroxyacyl-CoA dehydrogenase C-terminal" evidence="13">
    <location>
        <begin position="501"/>
        <end position="601"/>
    </location>
</feature>
<organism evidence="15 16">
    <name type="scientific">Rhodococcus opacus</name>
    <name type="common">Nocardia opaca</name>
    <dbReference type="NCBI Taxonomy" id="37919"/>
    <lineage>
        <taxon>Bacteria</taxon>
        <taxon>Bacillati</taxon>
        <taxon>Actinomycetota</taxon>
        <taxon>Actinomycetes</taxon>
        <taxon>Mycobacteriales</taxon>
        <taxon>Nocardiaceae</taxon>
        <taxon>Rhodococcus</taxon>
    </lineage>
</organism>
<protein>
    <recommendedName>
        <fullName evidence="4">enoyl-CoA hydratase</fullName>
        <ecNumber evidence="4">4.2.1.17</ecNumber>
    </recommendedName>
</protein>
<comment type="similarity">
    <text evidence="3">In the N-terminal section; belongs to the enoyl-CoA hydratase/isomerase family.</text>
</comment>
<reference evidence="16" key="1">
    <citation type="submission" date="2018-02" db="EMBL/GenBank/DDBJ databases">
        <title>Draft genome sequencing of Rhodococcus opacus KU647198.</title>
        <authorList>
            <person name="Zheng B.-X."/>
        </authorList>
    </citation>
    <scope>NUCLEOTIDE SEQUENCE [LARGE SCALE GENOMIC DNA]</scope>
    <source>
        <strain evidence="16">04-OD7</strain>
    </source>
</reference>
<keyword evidence="8" id="KW-0520">NAD</keyword>
<comment type="similarity">
    <text evidence="2">In the central section; belongs to the 3-hydroxyacyl-CoA dehydrogenase family.</text>
</comment>
<proteinExistence type="inferred from homology"/>
<dbReference type="GO" id="GO:0006635">
    <property type="term" value="P:fatty acid beta-oxidation"/>
    <property type="evidence" value="ECO:0007669"/>
    <property type="project" value="UniProtKB-UniPathway"/>
</dbReference>
<evidence type="ECO:0000259" key="14">
    <source>
        <dbReference type="Pfam" id="PF02737"/>
    </source>
</evidence>
<dbReference type="PROSITE" id="PS00067">
    <property type="entry name" value="3HCDH"/>
    <property type="match status" value="1"/>
</dbReference>
<name>A0A2S8IYZ0_RHOOP</name>
<keyword evidence="9" id="KW-0443">Lipid metabolism</keyword>
<evidence type="ECO:0000256" key="4">
    <source>
        <dbReference type="ARBA" id="ARBA00012076"/>
    </source>
</evidence>
<dbReference type="CDD" id="cd06558">
    <property type="entry name" value="crotonase-like"/>
    <property type="match status" value="1"/>
</dbReference>
<dbReference type="Pfam" id="PF00725">
    <property type="entry name" value="3HCDH"/>
    <property type="match status" value="1"/>
</dbReference>
<dbReference type="SUPFAM" id="SSF52096">
    <property type="entry name" value="ClpP/crotonase"/>
    <property type="match status" value="1"/>
</dbReference>
<keyword evidence="6" id="KW-0442">Lipid degradation</keyword>
<evidence type="ECO:0000313" key="16">
    <source>
        <dbReference type="Proteomes" id="UP000239290"/>
    </source>
</evidence>
<dbReference type="PANTHER" id="PTHR43612:SF3">
    <property type="entry name" value="TRIFUNCTIONAL ENZYME SUBUNIT ALPHA, MITOCHONDRIAL"/>
    <property type="match status" value="1"/>
</dbReference>
<evidence type="ECO:0000256" key="12">
    <source>
        <dbReference type="ARBA" id="ARBA00049556"/>
    </source>
</evidence>
<keyword evidence="7" id="KW-0560">Oxidoreductase</keyword>
<dbReference type="Pfam" id="PF00378">
    <property type="entry name" value="ECH_1"/>
    <property type="match status" value="1"/>
</dbReference>
<dbReference type="RefSeq" id="WP_105419753.1">
    <property type="nucleotide sequence ID" value="NZ_PUIO01000042.1"/>
</dbReference>
<gene>
    <name evidence="15" type="ORF">C5613_29215</name>
</gene>
<dbReference type="GO" id="GO:0016509">
    <property type="term" value="F:long-chain (3S)-3-hydroxyacyl-CoA dehydrogenase (NAD+) activity"/>
    <property type="evidence" value="ECO:0007669"/>
    <property type="project" value="TreeGrafter"/>
</dbReference>
<evidence type="ECO:0000256" key="6">
    <source>
        <dbReference type="ARBA" id="ARBA00022963"/>
    </source>
</evidence>
<dbReference type="InterPro" id="IPR050136">
    <property type="entry name" value="FA_oxidation_alpha_subunit"/>
</dbReference>
<evidence type="ECO:0000256" key="11">
    <source>
        <dbReference type="ARBA" id="ARBA00023268"/>
    </source>
</evidence>
<evidence type="ECO:0000256" key="10">
    <source>
        <dbReference type="ARBA" id="ARBA00023239"/>
    </source>
</evidence>
<dbReference type="InterPro" id="IPR006176">
    <property type="entry name" value="3-OHacyl-CoA_DH_NAD-bd"/>
</dbReference>
<evidence type="ECO:0000256" key="9">
    <source>
        <dbReference type="ARBA" id="ARBA00023098"/>
    </source>
</evidence>
<evidence type="ECO:0000256" key="5">
    <source>
        <dbReference type="ARBA" id="ARBA00022832"/>
    </source>
</evidence>
<dbReference type="Gene3D" id="3.40.50.720">
    <property type="entry name" value="NAD(P)-binding Rossmann-like Domain"/>
    <property type="match status" value="1"/>
</dbReference>
<dbReference type="EC" id="4.2.1.17" evidence="4"/>
<keyword evidence="11" id="KW-0511">Multifunctional enzyme</keyword>
<dbReference type="Gene3D" id="3.90.226.10">
    <property type="entry name" value="2-enoyl-CoA Hydratase, Chain A, domain 1"/>
    <property type="match status" value="1"/>
</dbReference>
<dbReference type="InterPro" id="IPR001753">
    <property type="entry name" value="Enoyl-CoA_hydra/iso"/>
</dbReference>
<dbReference type="AlphaFoldDB" id="A0A2S8IYZ0"/>
<dbReference type="InterPro" id="IPR008927">
    <property type="entry name" value="6-PGluconate_DH-like_C_sf"/>
</dbReference>
<evidence type="ECO:0000256" key="3">
    <source>
        <dbReference type="ARBA" id="ARBA00008750"/>
    </source>
</evidence>
<dbReference type="UniPathway" id="UPA00659"/>
<dbReference type="InterPro" id="IPR006108">
    <property type="entry name" value="3HC_DH_C"/>
</dbReference>
<dbReference type="Pfam" id="PF02737">
    <property type="entry name" value="3HCDH_N"/>
    <property type="match status" value="1"/>
</dbReference>
<dbReference type="GO" id="GO:0070403">
    <property type="term" value="F:NAD+ binding"/>
    <property type="evidence" value="ECO:0007669"/>
    <property type="project" value="InterPro"/>
</dbReference>
<evidence type="ECO:0000256" key="8">
    <source>
        <dbReference type="ARBA" id="ARBA00023027"/>
    </source>
</evidence>
<dbReference type="PANTHER" id="PTHR43612">
    <property type="entry name" value="TRIFUNCTIONAL ENZYME SUBUNIT ALPHA"/>
    <property type="match status" value="1"/>
</dbReference>
<dbReference type="InterPro" id="IPR029045">
    <property type="entry name" value="ClpP/crotonase-like_dom_sf"/>
</dbReference>
<dbReference type="SUPFAM" id="SSF48179">
    <property type="entry name" value="6-phosphogluconate dehydrogenase C-terminal domain-like"/>
    <property type="match status" value="2"/>
</dbReference>
<evidence type="ECO:0000256" key="1">
    <source>
        <dbReference type="ARBA" id="ARBA00005005"/>
    </source>
</evidence>
<dbReference type="Proteomes" id="UP000239290">
    <property type="component" value="Unassembled WGS sequence"/>
</dbReference>
<dbReference type="GO" id="GO:0004300">
    <property type="term" value="F:enoyl-CoA hydratase activity"/>
    <property type="evidence" value="ECO:0007669"/>
    <property type="project" value="UniProtKB-EC"/>
</dbReference>
<dbReference type="SUPFAM" id="SSF51735">
    <property type="entry name" value="NAD(P)-binding Rossmann-fold domains"/>
    <property type="match status" value="1"/>
</dbReference>
<dbReference type="EMBL" id="PUIO01000042">
    <property type="protein sequence ID" value="PQP20026.1"/>
    <property type="molecule type" value="Genomic_DNA"/>
</dbReference>
<evidence type="ECO:0000313" key="15">
    <source>
        <dbReference type="EMBL" id="PQP20026.1"/>
    </source>
</evidence>
<feature type="domain" description="3-hydroxyacyl-CoA dehydrogenase NAD binding" evidence="14">
    <location>
        <begin position="324"/>
        <end position="498"/>
    </location>
</feature>
<dbReference type="InterPro" id="IPR036291">
    <property type="entry name" value="NAD(P)-bd_dom_sf"/>
</dbReference>
<evidence type="ECO:0000256" key="7">
    <source>
        <dbReference type="ARBA" id="ARBA00023002"/>
    </source>
</evidence>
<sequence length="718" mass="76401">MTDFTHPMFGWQIDSDGIVVLTMNDPDNSANTANDRFNNEFPAVLDHLEATRDSISGVVLTSSKKTFFAGADLTSFITAGPADVPDVEAMLNHLKVNLRRLETLGRPVVAAINGAALGGGYEIALACHHRVIVNSPNAVVGLPESGLGVLAGAGGTVRTVRMFGIEKALNDILLPGTKFTPEAAAEAGLVDEVVDSADDLISAAKRWIATHTESVQPWDTTGYRIPGGYPADEHMAPVLTKLPALLRKRTHGAPAPAAEAILAAVVEGAAVDFDNAQAIESRYCAGLVGSQISSNIIKATFFDPRVIRRGQRRLANEPPFQAGKVLVVGSCPVAGGIALACARAGIDVAVASSNVADAETTIANVMRALTISAASSADAVVTTPKLTAWSIDDSPADVDVVIESLFADHPERQLVLTRILDRLDPDTLVLSNSSALPISALAASDSSPERFAGLHFFAPVDKLKLVEVIVGEKTSDKTVAKILDFARQLDRMSIVVGDSPGFFTTRILHAFLDEAMLLLTEGVPASSIERAATQAGYPTGPLALLDDLGFPVMARISAEITGVQSRDDVAATGSTVGSILRRMVSEFDRSGRASAGGFYNYEEGRRRDLWRGQDEVSAIDCRIDFADLKERMLFREALEAIHCYEDGVVRTVPEANVGSILGVGFPSWTGGALQFANQYDDGLDGFIRRCEALARAYGPRFEPTTSLRDRAAAQGVYE</sequence>
<comment type="caution">
    <text evidence="15">The sequence shown here is derived from an EMBL/GenBank/DDBJ whole genome shotgun (WGS) entry which is preliminary data.</text>
</comment>
<comment type="pathway">
    <text evidence="1">Lipid metabolism; fatty acid beta-oxidation.</text>
</comment>
<dbReference type="Gene3D" id="1.10.1040.50">
    <property type="match status" value="1"/>
</dbReference>
<accession>A0A2S8IYZ0</accession>
<evidence type="ECO:0000259" key="13">
    <source>
        <dbReference type="Pfam" id="PF00725"/>
    </source>
</evidence>
<keyword evidence="10" id="KW-0456">Lyase</keyword>
<keyword evidence="5" id="KW-0276">Fatty acid metabolism</keyword>